<feature type="region of interest" description="Disordered" evidence="1">
    <location>
        <begin position="123"/>
        <end position="150"/>
    </location>
</feature>
<evidence type="ECO:0000313" key="2">
    <source>
        <dbReference type="EMBL" id="MFB0834675.1"/>
    </source>
</evidence>
<evidence type="ECO:0000256" key="1">
    <source>
        <dbReference type="SAM" id="MobiDB-lite"/>
    </source>
</evidence>
<comment type="caution">
    <text evidence="2">The sequence shown here is derived from an EMBL/GenBank/DDBJ whole genome shotgun (WGS) entry which is preliminary data.</text>
</comment>
<evidence type="ECO:0000313" key="3">
    <source>
        <dbReference type="Proteomes" id="UP001575652"/>
    </source>
</evidence>
<dbReference type="RefSeq" id="WP_373971844.1">
    <property type="nucleotide sequence ID" value="NZ_JBHDLJ010000005.1"/>
</dbReference>
<sequence length="150" mass="15887">MNHRLNVLVRLDLDPRSAVVVVSGCLTEANVPALVPLIRRTRAIIPGLRVTVDLAGAKHIDHPAVETLQQFADSEGLSLDPIPSPPPIVLRMPALLPDCPALARTYAGLAVAASAETSAYAPRPVRRDAGPTTAAARARRRTARVGELVS</sequence>
<organism evidence="2 3">
    <name type="scientific">Arthrobacter halodurans</name>
    <dbReference type="NCBI Taxonomy" id="516699"/>
    <lineage>
        <taxon>Bacteria</taxon>
        <taxon>Bacillati</taxon>
        <taxon>Actinomycetota</taxon>
        <taxon>Actinomycetes</taxon>
        <taxon>Micrococcales</taxon>
        <taxon>Micrococcaceae</taxon>
        <taxon>Arthrobacter</taxon>
    </lineage>
</organism>
<protein>
    <recommendedName>
        <fullName evidence="4">STAS domain-containing protein</fullName>
    </recommendedName>
</protein>
<accession>A0ABV4ULY3</accession>
<dbReference type="Proteomes" id="UP001575652">
    <property type="component" value="Unassembled WGS sequence"/>
</dbReference>
<proteinExistence type="predicted"/>
<keyword evidence="3" id="KW-1185">Reference proteome</keyword>
<dbReference type="EMBL" id="JBHDLJ010000005">
    <property type="protein sequence ID" value="MFB0834675.1"/>
    <property type="molecule type" value="Genomic_DNA"/>
</dbReference>
<name>A0ABV4ULY3_9MICC</name>
<evidence type="ECO:0008006" key="4">
    <source>
        <dbReference type="Google" id="ProtNLM"/>
    </source>
</evidence>
<reference evidence="2 3" key="1">
    <citation type="submission" date="2024-09" db="EMBL/GenBank/DDBJ databases">
        <authorList>
            <person name="Salinas-Garcia M.A."/>
            <person name="Prieme A."/>
        </authorList>
    </citation>
    <scope>NUCLEOTIDE SEQUENCE [LARGE SCALE GENOMIC DNA]</scope>
    <source>
        <strain evidence="2 3">DSM 21081</strain>
    </source>
</reference>
<gene>
    <name evidence="2" type="ORF">ACETWP_08755</name>
</gene>